<organism evidence="3 4">
    <name type="scientific">Lusitaniella coriacea LEGE 07157</name>
    <dbReference type="NCBI Taxonomy" id="945747"/>
    <lineage>
        <taxon>Bacteria</taxon>
        <taxon>Bacillati</taxon>
        <taxon>Cyanobacteriota</taxon>
        <taxon>Cyanophyceae</taxon>
        <taxon>Spirulinales</taxon>
        <taxon>Lusitaniellaceae</taxon>
        <taxon>Lusitaniella</taxon>
    </lineage>
</organism>
<protein>
    <submittedName>
        <fullName evidence="3">Glycosyltransferase</fullName>
    </submittedName>
</protein>
<evidence type="ECO:0000313" key="3">
    <source>
        <dbReference type="EMBL" id="MBE9117497.1"/>
    </source>
</evidence>
<dbReference type="PANTHER" id="PTHR45947">
    <property type="entry name" value="SULFOQUINOVOSYL TRANSFERASE SQD2"/>
    <property type="match status" value="1"/>
</dbReference>
<evidence type="ECO:0000259" key="2">
    <source>
        <dbReference type="Pfam" id="PF13439"/>
    </source>
</evidence>
<reference evidence="3" key="1">
    <citation type="submission" date="2020-10" db="EMBL/GenBank/DDBJ databases">
        <authorList>
            <person name="Castelo-Branco R."/>
            <person name="Eusebio N."/>
            <person name="Adriana R."/>
            <person name="Vieira A."/>
            <person name="Brugerolle De Fraissinette N."/>
            <person name="Rezende De Castro R."/>
            <person name="Schneider M.P."/>
            <person name="Vasconcelos V."/>
            <person name="Leao P.N."/>
        </authorList>
    </citation>
    <scope>NUCLEOTIDE SEQUENCE</scope>
    <source>
        <strain evidence="3">LEGE 07157</strain>
    </source>
</reference>
<dbReference type="Proteomes" id="UP000654482">
    <property type="component" value="Unassembled WGS sequence"/>
</dbReference>
<dbReference type="InterPro" id="IPR028098">
    <property type="entry name" value="Glyco_trans_4-like_N"/>
</dbReference>
<dbReference type="InterPro" id="IPR001296">
    <property type="entry name" value="Glyco_trans_1"/>
</dbReference>
<proteinExistence type="predicted"/>
<dbReference type="RefSeq" id="WP_194030587.1">
    <property type="nucleotide sequence ID" value="NZ_JADEWZ010000026.1"/>
</dbReference>
<dbReference type="Pfam" id="PF13439">
    <property type="entry name" value="Glyco_transf_4"/>
    <property type="match status" value="1"/>
</dbReference>
<name>A0A8J7IUE2_9CYAN</name>
<evidence type="ECO:0000313" key="4">
    <source>
        <dbReference type="Proteomes" id="UP000654482"/>
    </source>
</evidence>
<dbReference type="InterPro" id="IPR050194">
    <property type="entry name" value="Glycosyltransferase_grp1"/>
</dbReference>
<dbReference type="GO" id="GO:0016758">
    <property type="term" value="F:hexosyltransferase activity"/>
    <property type="evidence" value="ECO:0007669"/>
    <property type="project" value="TreeGrafter"/>
</dbReference>
<dbReference type="Gene3D" id="3.40.50.2000">
    <property type="entry name" value="Glycogen Phosphorylase B"/>
    <property type="match status" value="2"/>
</dbReference>
<feature type="domain" description="Glycosyltransferase subfamily 4-like N-terminal" evidence="2">
    <location>
        <begin position="91"/>
        <end position="179"/>
    </location>
</feature>
<keyword evidence="4" id="KW-1185">Reference proteome</keyword>
<dbReference type="AlphaFoldDB" id="A0A8J7IUE2"/>
<evidence type="ECO:0000259" key="1">
    <source>
        <dbReference type="Pfam" id="PF00534"/>
    </source>
</evidence>
<dbReference type="SUPFAM" id="SSF53756">
    <property type="entry name" value="UDP-Glycosyltransferase/glycogen phosphorylase"/>
    <property type="match status" value="1"/>
</dbReference>
<dbReference type="EMBL" id="JADEWZ010000026">
    <property type="protein sequence ID" value="MBE9117497.1"/>
    <property type="molecule type" value="Genomic_DNA"/>
</dbReference>
<accession>A0A8J7IUE2</accession>
<dbReference type="PANTHER" id="PTHR45947:SF3">
    <property type="entry name" value="SULFOQUINOVOSYL TRANSFERASE SQD2"/>
    <property type="match status" value="1"/>
</dbReference>
<dbReference type="Pfam" id="PF00534">
    <property type="entry name" value="Glycos_transf_1"/>
    <property type="match status" value="1"/>
</dbReference>
<feature type="domain" description="Glycosyl transferase family 1" evidence="1">
    <location>
        <begin position="192"/>
        <end position="344"/>
    </location>
</feature>
<sequence>MKNVASPVSIHLWFPNIFEFKGGIQVYSAFFLEALQSIEPRNFYDVFIKHDTCCSPEFPQSPNIDFHCTGKWRLSLRTFIFAATIFGYGLWQKPTLIITTHLNFSIVAYWLKRLLGIPYWIVVHGVEAWDVQRPYLKEALSHADCILAVSGYTRDRLLKEQHLDPHQIVVLPNTFDASRFRIAPKSSRLLKRYSLNLTQPIILTVARLDSSERYKGYDKILAALPRIREVHQNVHYLLVGTGNDSSRIEQLVSQLNLQDCVTLAGFVPDEELADYYNLCDVFAMPSKGEGFGIVYLEALACGKPVLGGNQDGAIDALCYGELGALVNPDDVSEIAKTLIEILKGTYSNTLIYQPEMLRKKVIEIYGFEKFKKTLSSLTIEQDSLCESSFPSHSSIR</sequence>
<comment type="caution">
    <text evidence="3">The sequence shown here is derived from an EMBL/GenBank/DDBJ whole genome shotgun (WGS) entry which is preliminary data.</text>
</comment>
<gene>
    <name evidence="3" type="ORF">IQ249_16480</name>
</gene>